<dbReference type="InterPro" id="IPR054834">
    <property type="entry name" value="SAMP1_3"/>
</dbReference>
<dbReference type="KEGG" id="mez:Mtc_1613"/>
<name>H8I7W3_METCZ</name>
<evidence type="ECO:0000313" key="1">
    <source>
        <dbReference type="EMBL" id="AFD00363.1"/>
    </source>
</evidence>
<dbReference type="Gene3D" id="3.10.20.30">
    <property type="match status" value="1"/>
</dbReference>
<dbReference type="NCBIfam" id="NF041918">
    <property type="entry name" value="SAMP1"/>
    <property type="match status" value="1"/>
</dbReference>
<dbReference type="PANTHER" id="PTHR38031:SF1">
    <property type="entry name" value="SULFUR CARRIER PROTEIN CYSO"/>
    <property type="match status" value="1"/>
</dbReference>
<dbReference type="NCBIfam" id="TIGR01687">
    <property type="entry name" value="moaD_arch"/>
    <property type="match status" value="1"/>
</dbReference>
<accession>H8I7W3</accession>
<gene>
    <name evidence="1" type="primary">moaD-2</name>
    <name evidence="1" type="ordered locus">Mtc_1613</name>
</gene>
<keyword evidence="2" id="KW-1185">Reference proteome</keyword>
<dbReference type="STRING" id="1041930.Mtc_1613"/>
<dbReference type="InterPro" id="IPR052045">
    <property type="entry name" value="Sulfur_Carrier/Prot_Modifier"/>
</dbReference>
<dbReference type="InterPro" id="IPR016155">
    <property type="entry name" value="Mopterin_synth/thiamin_S_b"/>
</dbReference>
<dbReference type="SUPFAM" id="SSF54285">
    <property type="entry name" value="MoaD/ThiS"/>
    <property type="match status" value="1"/>
</dbReference>
<dbReference type="EMBL" id="CP003243">
    <property type="protein sequence ID" value="AFD00363.1"/>
    <property type="molecule type" value="Genomic_DNA"/>
</dbReference>
<organism evidence="1 2">
    <name type="scientific">Methanocella conradii (strain DSM 24694 / JCM 17849 / CGMCC 1.5162 / HZ254)</name>
    <dbReference type="NCBI Taxonomy" id="1041930"/>
    <lineage>
        <taxon>Archaea</taxon>
        <taxon>Methanobacteriati</taxon>
        <taxon>Methanobacteriota</taxon>
        <taxon>Stenosarchaea group</taxon>
        <taxon>Methanomicrobia</taxon>
        <taxon>Methanocellales</taxon>
        <taxon>Methanocellaceae</taxon>
        <taxon>Methanocella</taxon>
    </lineage>
</organism>
<dbReference type="eggNOG" id="arCOG00536">
    <property type="taxonomic scope" value="Archaea"/>
</dbReference>
<dbReference type="AlphaFoldDB" id="H8I7W3"/>
<dbReference type="InterPro" id="IPR003749">
    <property type="entry name" value="ThiS/MoaD-like"/>
</dbReference>
<dbReference type="Proteomes" id="UP000005233">
    <property type="component" value="Chromosome"/>
</dbReference>
<dbReference type="InterPro" id="IPR012675">
    <property type="entry name" value="Beta-grasp_dom_sf"/>
</dbReference>
<dbReference type="InterPro" id="IPR010038">
    <property type="entry name" value="MoaD_arc-typ"/>
</dbReference>
<evidence type="ECO:0000313" key="2">
    <source>
        <dbReference type="Proteomes" id="UP000005233"/>
    </source>
</evidence>
<dbReference type="CDD" id="cd17505">
    <property type="entry name" value="Ubl_SAMP1_like"/>
    <property type="match status" value="1"/>
</dbReference>
<dbReference type="RefSeq" id="WP_014406194.1">
    <property type="nucleotide sequence ID" value="NC_017034.1"/>
</dbReference>
<proteinExistence type="predicted"/>
<dbReference type="HOGENOM" id="CLU_114601_1_2_2"/>
<dbReference type="OrthoDB" id="98357at2157"/>
<dbReference type="PANTHER" id="PTHR38031">
    <property type="entry name" value="SULFUR CARRIER PROTEIN SLR0821-RELATED"/>
    <property type="match status" value="1"/>
</dbReference>
<protein>
    <submittedName>
        <fullName evidence="1">Molybdopterin synthase subunit MoaD</fullName>
    </submittedName>
</protein>
<sequence length="91" mass="9994">MKLKVKLFANFREVAKNKEVEVNVKGSTVRDVVSALVHDYPKLEPLMLTGQDIKPYVNILLNGKSVRDQGGLESRVKEGDDIAVFPPVSGG</sequence>
<dbReference type="Pfam" id="PF02597">
    <property type="entry name" value="ThiS"/>
    <property type="match status" value="1"/>
</dbReference>
<dbReference type="GeneID" id="11971751"/>
<reference evidence="1 2" key="1">
    <citation type="journal article" date="2012" name="J. Bacteriol.">
        <title>Complete genome sequence of a thermophilic methanogen, Methanocella conradii HZ254, isolated from Chinese rice field soil.</title>
        <authorList>
            <person name="Lu Z."/>
            <person name="Lu Y."/>
        </authorList>
    </citation>
    <scope>NUCLEOTIDE SEQUENCE [LARGE SCALE GENOMIC DNA]</scope>
    <source>
        <strain evidence="2">DSM 24694 / JCM 17849 / CGMCC 1.5162 / HZ254</strain>
    </source>
</reference>